<sequence length="34" mass="3643">MTFALFFLAILNTSCNASICSLNLSFTYSSSGFA</sequence>
<dbReference type="GeneID" id="5130460"/>
<proteinExistence type="predicted"/>
<dbReference type="RefSeq" id="YP_238587.1">
    <property type="nucleotide sequence ID" value="NC_007021.1"/>
</dbReference>
<evidence type="ECO:0000313" key="2">
    <source>
        <dbReference type="Proteomes" id="UP000001466"/>
    </source>
</evidence>
<name>Q4Z9B8_BPTWO</name>
<dbReference type="EMBL" id="AY954970">
    <property type="protein sequence ID" value="AAX92488.1"/>
    <property type="molecule type" value="Genomic_DNA"/>
</dbReference>
<keyword evidence="2" id="KW-1185">Reference proteome</keyword>
<organismHost>
    <name type="scientific">Twortvirus twort</name>
    <dbReference type="NCBI Taxonomy" id="55510"/>
</organismHost>
<evidence type="ECO:0000313" key="1">
    <source>
        <dbReference type="EMBL" id="AAX92488.1"/>
    </source>
</evidence>
<dbReference type="KEGG" id="vg:5130460"/>
<organism evidence="1 2">
    <name type="scientific">Staphylococcus phage Twort (strain DSM 17442 / HER 48)</name>
    <name type="common">Bacteriophage Twort</name>
    <dbReference type="NCBI Taxonomy" id="2908167"/>
    <lineage>
        <taxon>Viruses</taxon>
        <taxon>Duplodnaviria</taxon>
        <taxon>Heunggongvirae</taxon>
        <taxon>Uroviricota</taxon>
        <taxon>Caudoviricetes</taxon>
        <taxon>Herelleviridae</taxon>
        <taxon>Twortvirinae</taxon>
        <taxon>Twortvirus</taxon>
        <taxon>Twortvirus twort</taxon>
    </lineage>
</organism>
<reference evidence="1 2" key="1">
    <citation type="journal article" date="2005" name="Proc. Natl. Acad. Sci. U.S.A.">
        <title>The complete genomes and proteomes of 27 Staphylococcus aureus bacteriophages.</title>
        <authorList>
            <person name="Kwan T."/>
            <person name="Liu J."/>
            <person name="Dubow M."/>
            <person name="Gros P."/>
            <person name="Pelletier J."/>
        </authorList>
    </citation>
    <scope>NUCLEOTIDE SEQUENCE [LARGE SCALE GENOMIC DNA]</scope>
</reference>
<protein>
    <submittedName>
        <fullName evidence="1">ORF401</fullName>
    </submittedName>
</protein>
<dbReference type="Proteomes" id="UP000001466">
    <property type="component" value="Segment"/>
</dbReference>
<accession>Q4Z9B8</accession>